<dbReference type="GO" id="GO:0004586">
    <property type="term" value="F:ornithine decarboxylase activity"/>
    <property type="evidence" value="ECO:0007669"/>
    <property type="project" value="TreeGrafter"/>
</dbReference>
<feature type="domain" description="Orn/DAP/Arg decarboxylase 2 N-terminal" evidence="5">
    <location>
        <begin position="2"/>
        <end position="89"/>
    </location>
</feature>
<name>A0AA87ZVF6_FICCA</name>
<evidence type="ECO:0000256" key="4">
    <source>
        <dbReference type="ARBA" id="ARBA00023239"/>
    </source>
</evidence>
<dbReference type="PRINTS" id="PR01179">
    <property type="entry name" value="ODADCRBXLASE"/>
</dbReference>
<accession>A0AA87ZVF6</accession>
<dbReference type="Pfam" id="PF02784">
    <property type="entry name" value="Orn_Arg_deC_N"/>
    <property type="match status" value="1"/>
</dbReference>
<evidence type="ECO:0000313" key="7">
    <source>
        <dbReference type="Proteomes" id="UP001187192"/>
    </source>
</evidence>
<evidence type="ECO:0000256" key="2">
    <source>
        <dbReference type="ARBA" id="ARBA00008872"/>
    </source>
</evidence>
<dbReference type="PANTHER" id="PTHR11482">
    <property type="entry name" value="ARGININE/DIAMINOPIMELATE/ORNITHINE DECARBOXYLASE"/>
    <property type="match status" value="1"/>
</dbReference>
<comment type="cofactor">
    <cofactor evidence="1">
        <name>pyridoxal 5'-phosphate</name>
        <dbReference type="ChEBI" id="CHEBI:597326"/>
    </cofactor>
</comment>
<dbReference type="InterPro" id="IPR022644">
    <property type="entry name" value="De-COase2_N"/>
</dbReference>
<keyword evidence="4" id="KW-0456">Lyase</keyword>
<dbReference type="PRINTS" id="PR01182">
    <property type="entry name" value="ORNDCRBXLASE"/>
</dbReference>
<dbReference type="Proteomes" id="UP001187192">
    <property type="component" value="Unassembled WGS sequence"/>
</dbReference>
<dbReference type="EMBL" id="BTGU01000015">
    <property type="protein sequence ID" value="GMN42918.1"/>
    <property type="molecule type" value="Genomic_DNA"/>
</dbReference>
<comment type="caution">
    <text evidence="6">The sequence shown here is derived from an EMBL/GenBank/DDBJ whole genome shotgun (WGS) entry which is preliminary data.</text>
</comment>
<dbReference type="PANTHER" id="PTHR11482:SF6">
    <property type="entry name" value="ORNITHINE DECARBOXYLASE 1-RELATED"/>
    <property type="match status" value="1"/>
</dbReference>
<reference evidence="6" key="1">
    <citation type="submission" date="2023-07" db="EMBL/GenBank/DDBJ databases">
        <title>draft genome sequence of fig (Ficus carica).</title>
        <authorList>
            <person name="Takahashi T."/>
            <person name="Nishimura K."/>
        </authorList>
    </citation>
    <scope>NUCLEOTIDE SEQUENCE</scope>
</reference>
<evidence type="ECO:0000256" key="3">
    <source>
        <dbReference type="ARBA" id="ARBA00022898"/>
    </source>
</evidence>
<evidence type="ECO:0000313" key="6">
    <source>
        <dbReference type="EMBL" id="GMN42918.1"/>
    </source>
</evidence>
<comment type="similarity">
    <text evidence="2">Belongs to the Orn/Lys/Arg decarboxylase class-II family.</text>
</comment>
<keyword evidence="3" id="KW-0663">Pyridoxal phosphate</keyword>
<dbReference type="GO" id="GO:0033387">
    <property type="term" value="P:putrescine biosynthetic process from arginine, via ornithine"/>
    <property type="evidence" value="ECO:0007669"/>
    <property type="project" value="TreeGrafter"/>
</dbReference>
<dbReference type="AlphaFoldDB" id="A0AA87ZVF6"/>
<sequence length="104" mass="11207">MARWTNALPTIRPFYVVKCNPDPVMLAALASLGSSFDCASRAELESVLSLALGVSPDRIIFANPCKLESHIEYAATVGVSVTTFDSVAEDPEDIDKIFRSCAVL</sequence>
<evidence type="ECO:0000259" key="5">
    <source>
        <dbReference type="Pfam" id="PF02784"/>
    </source>
</evidence>
<dbReference type="InterPro" id="IPR000183">
    <property type="entry name" value="Orn/DAP/Arg_de-COase"/>
</dbReference>
<dbReference type="GO" id="GO:0005737">
    <property type="term" value="C:cytoplasm"/>
    <property type="evidence" value="ECO:0007669"/>
    <property type="project" value="TreeGrafter"/>
</dbReference>
<dbReference type="SUPFAM" id="SSF51419">
    <property type="entry name" value="PLP-binding barrel"/>
    <property type="match status" value="1"/>
</dbReference>
<evidence type="ECO:0000256" key="1">
    <source>
        <dbReference type="ARBA" id="ARBA00001933"/>
    </source>
</evidence>
<keyword evidence="7" id="KW-1185">Reference proteome</keyword>
<proteinExistence type="inferred from homology"/>
<dbReference type="Gene3D" id="3.20.20.10">
    <property type="entry name" value="Alanine racemase"/>
    <property type="match status" value="1"/>
</dbReference>
<organism evidence="6 7">
    <name type="scientific">Ficus carica</name>
    <name type="common">Common fig</name>
    <dbReference type="NCBI Taxonomy" id="3494"/>
    <lineage>
        <taxon>Eukaryota</taxon>
        <taxon>Viridiplantae</taxon>
        <taxon>Streptophyta</taxon>
        <taxon>Embryophyta</taxon>
        <taxon>Tracheophyta</taxon>
        <taxon>Spermatophyta</taxon>
        <taxon>Magnoliopsida</taxon>
        <taxon>eudicotyledons</taxon>
        <taxon>Gunneridae</taxon>
        <taxon>Pentapetalae</taxon>
        <taxon>rosids</taxon>
        <taxon>fabids</taxon>
        <taxon>Rosales</taxon>
        <taxon>Moraceae</taxon>
        <taxon>Ficeae</taxon>
        <taxon>Ficus</taxon>
    </lineage>
</organism>
<dbReference type="InterPro" id="IPR029066">
    <property type="entry name" value="PLP-binding_barrel"/>
</dbReference>
<protein>
    <recommendedName>
        <fullName evidence="5">Orn/DAP/Arg decarboxylase 2 N-terminal domain-containing protein</fullName>
    </recommendedName>
</protein>
<dbReference type="InterPro" id="IPR002433">
    <property type="entry name" value="Orn_de-COase"/>
</dbReference>
<gene>
    <name evidence="6" type="ORF">TIFTF001_012129</name>
</gene>